<protein>
    <submittedName>
        <fullName evidence="1">Oidioi.mRNA.OKI2018_I69.chr1.g562.t1.cds</fullName>
    </submittedName>
</protein>
<gene>
    <name evidence="1" type="ORF">OKIOD_LOCUS9327</name>
</gene>
<accession>A0ABN7SNX4</accession>
<sequence length="217" mass="24846">MWNNQLREILPGVEDVNLALIGDNVADNVDVEPWIYYFVIQIVFDEAKWTADVLDKVRAVFPNSAGRDDEVFYNAMVANPDLVLVEDQMINTENCKSEEKECRKIDVVQEFCFTNSYYFFDVTNEAALEEAKADFSSDFEAGFESYRTNATISSENTVNFYESNFNGKFTFEVTSITDISEKVSTFQSKSNFNEAGIDGPDTHISGQTYYKKRFQNQ</sequence>
<name>A0ABN7SNX4_OIKDI</name>
<reference evidence="1 2" key="1">
    <citation type="submission" date="2021-04" db="EMBL/GenBank/DDBJ databases">
        <authorList>
            <person name="Bliznina A."/>
        </authorList>
    </citation>
    <scope>NUCLEOTIDE SEQUENCE [LARGE SCALE GENOMIC DNA]</scope>
</reference>
<organism evidence="1 2">
    <name type="scientific">Oikopleura dioica</name>
    <name type="common">Tunicate</name>
    <dbReference type="NCBI Taxonomy" id="34765"/>
    <lineage>
        <taxon>Eukaryota</taxon>
        <taxon>Metazoa</taxon>
        <taxon>Chordata</taxon>
        <taxon>Tunicata</taxon>
        <taxon>Appendicularia</taxon>
        <taxon>Copelata</taxon>
        <taxon>Oikopleuridae</taxon>
        <taxon>Oikopleura</taxon>
    </lineage>
</organism>
<evidence type="ECO:0000313" key="1">
    <source>
        <dbReference type="EMBL" id="CAG5102988.1"/>
    </source>
</evidence>
<dbReference type="Proteomes" id="UP001158576">
    <property type="component" value="Chromosome 1"/>
</dbReference>
<proteinExistence type="predicted"/>
<dbReference type="EMBL" id="OU015566">
    <property type="protein sequence ID" value="CAG5102988.1"/>
    <property type="molecule type" value="Genomic_DNA"/>
</dbReference>
<evidence type="ECO:0000313" key="2">
    <source>
        <dbReference type="Proteomes" id="UP001158576"/>
    </source>
</evidence>
<keyword evidence="2" id="KW-1185">Reference proteome</keyword>